<dbReference type="PATRIC" id="fig|1218508.4.peg.1230"/>
<dbReference type="InterPro" id="IPR016039">
    <property type="entry name" value="Thiolase-like"/>
</dbReference>
<dbReference type="NCBIfam" id="TIGR01835">
    <property type="entry name" value="HMG-CoA-S_prok"/>
    <property type="match status" value="1"/>
</dbReference>
<dbReference type="SUPFAM" id="SSF53901">
    <property type="entry name" value="Thiolase-like"/>
    <property type="match status" value="2"/>
</dbReference>
<organism evidence="7 8">
    <name type="scientific">Bombilactobacillus mellis</name>
    <dbReference type="NCBI Taxonomy" id="1218508"/>
    <lineage>
        <taxon>Bacteria</taxon>
        <taxon>Bacillati</taxon>
        <taxon>Bacillota</taxon>
        <taxon>Bacilli</taxon>
        <taxon>Lactobacillales</taxon>
        <taxon>Lactobacillaceae</taxon>
        <taxon>Bombilactobacillus</taxon>
    </lineage>
</organism>
<evidence type="ECO:0000256" key="1">
    <source>
        <dbReference type="ARBA" id="ARBA00007061"/>
    </source>
</evidence>
<feature type="active site" description="Acyl-thioester intermediate" evidence="3">
    <location>
        <position position="110"/>
    </location>
</feature>
<dbReference type="GO" id="GO:0006084">
    <property type="term" value="P:acetyl-CoA metabolic process"/>
    <property type="evidence" value="ECO:0007669"/>
    <property type="project" value="InterPro"/>
</dbReference>
<dbReference type="InterPro" id="IPR011554">
    <property type="entry name" value="HMG_CoA_synthase_prok"/>
</dbReference>
<dbReference type="STRING" id="1218508.JG29_12420"/>
<evidence type="ECO:0000256" key="3">
    <source>
        <dbReference type="PIRSR" id="PIRSR611554-1"/>
    </source>
</evidence>
<accession>A0A0F4KUD9</accession>
<name>A0A0F4KUD9_9LACO</name>
<feature type="domain" description="Hydroxymethylglutaryl-coenzyme A synthase C-terminal" evidence="6">
    <location>
        <begin position="254"/>
        <end position="364"/>
    </location>
</feature>
<comment type="similarity">
    <text evidence="1">Belongs to the thiolase-like superfamily. HMG-CoA synthase family.</text>
</comment>
<dbReference type="HOGENOM" id="CLU_008065_3_2_9"/>
<evidence type="ECO:0000259" key="6">
    <source>
        <dbReference type="Pfam" id="PF08540"/>
    </source>
</evidence>
<keyword evidence="8" id="KW-1185">Reference proteome</keyword>
<dbReference type="PANTHER" id="PTHR43323:SF2">
    <property type="entry name" value="HYDROXYMETHYLGLUTARYL-COA SYNTHASE"/>
    <property type="match status" value="1"/>
</dbReference>
<evidence type="ECO:0000313" key="7">
    <source>
        <dbReference type="EMBL" id="KJY48831.1"/>
    </source>
</evidence>
<evidence type="ECO:0000259" key="5">
    <source>
        <dbReference type="Pfam" id="PF01154"/>
    </source>
</evidence>
<feature type="domain" description="Hydroxymethylglutaryl-coenzyme A synthase N-terminal" evidence="5">
    <location>
        <begin position="2"/>
        <end position="163"/>
    </location>
</feature>
<feature type="binding site" evidence="4">
    <location>
        <position position="239"/>
    </location>
    <ligand>
        <name>(3S)-3-hydroxy-3-methylglutaryl-CoA</name>
        <dbReference type="ChEBI" id="CHEBI:43074"/>
    </ligand>
</feature>
<dbReference type="PANTHER" id="PTHR43323">
    <property type="entry name" value="3-HYDROXY-3-METHYLGLUTARYL COENZYME A SYNTHASE"/>
    <property type="match status" value="1"/>
</dbReference>
<evidence type="ECO:0000256" key="4">
    <source>
        <dbReference type="PIRSR" id="PIRSR611554-2"/>
    </source>
</evidence>
<feature type="binding site" evidence="4">
    <location>
        <position position="142"/>
    </location>
    <ligand>
        <name>(3S)-3-hydroxy-3-methylglutaryl-CoA</name>
        <dbReference type="ChEBI" id="CHEBI:43074"/>
    </ligand>
</feature>
<dbReference type="AlphaFoldDB" id="A0A0F4KUD9"/>
<dbReference type="RefSeq" id="WP_232297096.1">
    <property type="nucleotide sequence ID" value="NZ_JBHTHW010000008.1"/>
</dbReference>
<feature type="active site" description="Proton donor/acceptor" evidence="3">
    <location>
        <position position="230"/>
    </location>
</feature>
<dbReference type="InterPro" id="IPR013746">
    <property type="entry name" value="HMG_CoA_synt_C_dom"/>
</dbReference>
<comment type="caution">
    <text evidence="7">The sequence shown here is derived from an EMBL/GenBank/DDBJ whole genome shotgun (WGS) entry which is preliminary data.</text>
</comment>
<sequence>MVGIDKIGFYTPQQYLDLKDLAQARQVDPNKYLIGIGQSKMAVADMDQDIVAMAANAAEEILDAEDRQKIGLLIVATESGVDQSKAAALFVQELLHLHHNLRAVEIKEACYGATAALGWAYDFVSLHPEQKALVIASDIARYGLKTAGEVTQGAGAVALLISQKPRILALEKQSIYRSQNANDFWRPNYSQEAFARGKYSEELYLQMFSQVYQQAAELISEKSLAALLFHIPFSKMGRKALQTLTTQLTDSDYQRLEQRFNKSIIYGKNVGNIYTGSLYLSLLSLLENDDTLKPNDRIGLFSYGSGAVAELFFGRLQPGYQNSLNPHKHQELLAQRKKLTIKEYEQIFQQHLVTDGSSQLIPSKRETGHRLFKVENHERFYK</sequence>
<evidence type="ECO:0000313" key="8">
    <source>
        <dbReference type="Proteomes" id="UP000033695"/>
    </source>
</evidence>
<dbReference type="Proteomes" id="UP000033695">
    <property type="component" value="Unassembled WGS sequence"/>
</dbReference>
<dbReference type="InterPro" id="IPR013528">
    <property type="entry name" value="HMG_CoA_synth_N"/>
</dbReference>
<dbReference type="Pfam" id="PF01154">
    <property type="entry name" value="HMG_CoA_synt_N"/>
    <property type="match status" value="1"/>
</dbReference>
<dbReference type="EMBL" id="JXBZ01000008">
    <property type="protein sequence ID" value="KJY48831.1"/>
    <property type="molecule type" value="Genomic_DNA"/>
</dbReference>
<reference evidence="7 8" key="1">
    <citation type="submission" date="2014-12" db="EMBL/GenBank/DDBJ databases">
        <title>Comparative genomics of the lactic acid bacteria isolated from the honey bee gut.</title>
        <authorList>
            <person name="Ellegaard K.M."/>
            <person name="Tamarit D."/>
            <person name="Javelind E."/>
            <person name="Olofsson T."/>
            <person name="Andersson S.G."/>
            <person name="Vasquez A."/>
        </authorList>
    </citation>
    <scope>NUCLEOTIDE SEQUENCE [LARGE SCALE GENOMIC DNA]</scope>
    <source>
        <strain evidence="7 8">Hon2</strain>
    </source>
</reference>
<proteinExistence type="inferred from homology"/>
<dbReference type="GO" id="GO:0004421">
    <property type="term" value="F:hydroxymethylglutaryl-CoA synthase activity"/>
    <property type="evidence" value="ECO:0007669"/>
    <property type="project" value="InterPro"/>
</dbReference>
<gene>
    <name evidence="7" type="primary">mvaS</name>
    <name evidence="7" type="ORF">JG29_12420</name>
</gene>
<evidence type="ECO:0000256" key="2">
    <source>
        <dbReference type="ARBA" id="ARBA00022679"/>
    </source>
</evidence>
<dbReference type="Pfam" id="PF08540">
    <property type="entry name" value="HMG_CoA_synt_C"/>
    <property type="match status" value="1"/>
</dbReference>
<dbReference type="CDD" id="cd00827">
    <property type="entry name" value="init_cond_enzymes"/>
    <property type="match status" value="1"/>
</dbReference>
<feature type="binding site" evidence="4">
    <location>
        <position position="28"/>
    </location>
    <ligand>
        <name>(3S)-3-hydroxy-3-methylglutaryl-CoA</name>
        <dbReference type="ChEBI" id="CHEBI:43074"/>
    </ligand>
</feature>
<protein>
    <submittedName>
        <fullName evidence="7">Hydroxymethylglutaryl-CoA synthase</fullName>
    </submittedName>
</protein>
<dbReference type="Gene3D" id="3.40.47.10">
    <property type="match status" value="2"/>
</dbReference>
<feature type="active site" description="Proton donor/acceptor" evidence="3">
    <location>
        <position position="78"/>
    </location>
</feature>
<keyword evidence="2" id="KW-0808">Transferase</keyword>
<feature type="binding site" evidence="4">
    <location>
        <position position="272"/>
    </location>
    <ligand>
        <name>(3S)-3-hydroxy-3-methylglutaryl-CoA</name>
        <dbReference type="ChEBI" id="CHEBI:43074"/>
    </ligand>
</feature>